<dbReference type="EMBL" id="JBBHLL010000580">
    <property type="protein sequence ID" value="KAK7799981.1"/>
    <property type="molecule type" value="Genomic_DNA"/>
</dbReference>
<dbReference type="AlphaFoldDB" id="A0AAW0HEF9"/>
<organism evidence="1 2">
    <name type="scientific">Myodes glareolus</name>
    <name type="common">Bank vole</name>
    <name type="synonym">Clethrionomys glareolus</name>
    <dbReference type="NCBI Taxonomy" id="447135"/>
    <lineage>
        <taxon>Eukaryota</taxon>
        <taxon>Metazoa</taxon>
        <taxon>Chordata</taxon>
        <taxon>Craniata</taxon>
        <taxon>Vertebrata</taxon>
        <taxon>Euteleostomi</taxon>
        <taxon>Mammalia</taxon>
        <taxon>Eutheria</taxon>
        <taxon>Euarchontoglires</taxon>
        <taxon>Glires</taxon>
        <taxon>Rodentia</taxon>
        <taxon>Myomorpha</taxon>
        <taxon>Muroidea</taxon>
        <taxon>Cricetidae</taxon>
        <taxon>Arvicolinae</taxon>
        <taxon>Myodes</taxon>
    </lineage>
</organism>
<reference evidence="1 2" key="1">
    <citation type="journal article" date="2023" name="bioRxiv">
        <title>Conserved and derived expression patterns and positive selection on dental genes reveal complex evolutionary context of ever-growing rodent molars.</title>
        <authorList>
            <person name="Calamari Z.T."/>
            <person name="Song A."/>
            <person name="Cohen E."/>
            <person name="Akter M."/>
            <person name="Roy R.D."/>
            <person name="Hallikas O."/>
            <person name="Christensen M.M."/>
            <person name="Li P."/>
            <person name="Marangoni P."/>
            <person name="Jernvall J."/>
            <person name="Klein O.D."/>
        </authorList>
    </citation>
    <scope>NUCLEOTIDE SEQUENCE [LARGE SCALE GENOMIC DNA]</scope>
    <source>
        <strain evidence="1">V071</strain>
    </source>
</reference>
<comment type="caution">
    <text evidence="1">The sequence shown here is derived from an EMBL/GenBank/DDBJ whole genome shotgun (WGS) entry which is preliminary data.</text>
</comment>
<name>A0AAW0HEF9_MYOGA</name>
<gene>
    <name evidence="1" type="ORF">U0070_003127</name>
</gene>
<accession>A0AAW0HEF9</accession>
<evidence type="ECO:0000313" key="2">
    <source>
        <dbReference type="Proteomes" id="UP001488838"/>
    </source>
</evidence>
<dbReference type="Proteomes" id="UP001488838">
    <property type="component" value="Unassembled WGS sequence"/>
</dbReference>
<protein>
    <submittedName>
        <fullName evidence="1">Uncharacterized protein</fullName>
    </submittedName>
</protein>
<dbReference type="PANTHER" id="PTHR45912:SF3">
    <property type="entry name" value="CILIA- AND FLAGELLA-ASSOCIATED PROTEIN 47"/>
    <property type="match status" value="1"/>
</dbReference>
<dbReference type="GO" id="GO:0005929">
    <property type="term" value="C:cilium"/>
    <property type="evidence" value="ECO:0007669"/>
    <property type="project" value="TreeGrafter"/>
</dbReference>
<sequence length="382" mass="42394">MEEWKTKNQIVLFVKFLSRFLHPTEATLLLISKPKSGVGGSTMAFALKGEVLNFKAIDILKCKSPCYQWKEVSVNVKNPFSVGGDFRVILVESTTLMYLPSQVTGSSKAAVIPDRGKDSDYGVDRSSSHAENGLRTSIKSNFIREFFCSLPTIFLEAKGSSSLEIYYLPFDMHVRYCAVILSNKEIGDLIYIVEGKGLIPLPSNFLSMKPPSPIDYNISLEEEYNKEDPVLYLSCKPHQILDMDLKVPLTNEAKEKALAFAAQQQMSTLEYERRAITGTLESSTIRVAIALLGLTKIEGKLTFENEVDGMAHSIEIDGIGTKPLALDHIVIDCKVGNVTDKSIIVPNYTKSLLTFKNLTAQFHTLSMYALGNVENSEVLNAQ</sequence>
<keyword evidence="2" id="KW-1185">Reference proteome</keyword>
<dbReference type="GO" id="GO:0007288">
    <property type="term" value="P:sperm axoneme assembly"/>
    <property type="evidence" value="ECO:0007669"/>
    <property type="project" value="TreeGrafter"/>
</dbReference>
<proteinExistence type="predicted"/>
<dbReference type="PANTHER" id="PTHR45912">
    <property type="entry name" value="CILIA- AND FLAGELLA-ASSOCIATED PROTEIN 47"/>
    <property type="match status" value="1"/>
</dbReference>
<evidence type="ECO:0000313" key="1">
    <source>
        <dbReference type="EMBL" id="KAK7799981.1"/>
    </source>
</evidence>